<accession>A0ABT9QDI9</accession>
<name>A0ABT9QDI9_9ACTN</name>
<sequence length="345" mass="37218">MSHHLDCEIARRDNRLDITDLFVFPGETGTVLVMDVNSSLAGPDARPGFHPEARYEFKIHMDDATVEELTYRVTFGERDERGEQAVALHVLTGSDASDDTATGDLLAEGRTDSPISGPDGLRLWAGRARDPFYVDLTQVRAINAAVRNGARIELPGWGPNAAKSSFAGSTIHAIVLEIADRDPRLSADRRIGVWVTTKLATDAGGWRQINREGHPMVWPIFRPDDSEYAGDANKVHPADEMDGESEHIARLVAGVVAANGTHDDPVAYGETVARRLLPDVLPYRTGTPAVFGFAEHNGRPLAGNAPEVMFSLVLNAATSTGLTPGQFSDTRSGTFPYAVAEPAAP</sequence>
<evidence type="ECO:0000313" key="1">
    <source>
        <dbReference type="EMBL" id="MDP9844827.1"/>
    </source>
</evidence>
<dbReference type="Pfam" id="PF14224">
    <property type="entry name" value="DUF4331"/>
    <property type="match status" value="2"/>
</dbReference>
<reference evidence="1 2" key="1">
    <citation type="submission" date="2023-07" db="EMBL/GenBank/DDBJ databases">
        <title>Sequencing the genomes of 1000 actinobacteria strains.</title>
        <authorList>
            <person name="Klenk H.-P."/>
        </authorList>
    </citation>
    <scope>NUCLEOTIDE SEQUENCE [LARGE SCALE GENOMIC DNA]</scope>
    <source>
        <strain evidence="1 2">DSM 46740</strain>
    </source>
</reference>
<organism evidence="1 2">
    <name type="scientific">Streptosporangium lutulentum</name>
    <dbReference type="NCBI Taxonomy" id="1461250"/>
    <lineage>
        <taxon>Bacteria</taxon>
        <taxon>Bacillati</taxon>
        <taxon>Actinomycetota</taxon>
        <taxon>Actinomycetes</taxon>
        <taxon>Streptosporangiales</taxon>
        <taxon>Streptosporangiaceae</taxon>
        <taxon>Streptosporangium</taxon>
    </lineage>
</organism>
<proteinExistence type="predicted"/>
<protein>
    <recommendedName>
        <fullName evidence="3">DUF4331 domain-containing protein</fullName>
    </recommendedName>
</protein>
<evidence type="ECO:0000313" key="2">
    <source>
        <dbReference type="Proteomes" id="UP001225356"/>
    </source>
</evidence>
<comment type="caution">
    <text evidence="1">The sequence shown here is derived from an EMBL/GenBank/DDBJ whole genome shotgun (WGS) entry which is preliminary data.</text>
</comment>
<dbReference type="RefSeq" id="WP_307559977.1">
    <property type="nucleotide sequence ID" value="NZ_JAUSQU010000001.1"/>
</dbReference>
<dbReference type="EMBL" id="JAUSQU010000001">
    <property type="protein sequence ID" value="MDP9844827.1"/>
    <property type="molecule type" value="Genomic_DNA"/>
</dbReference>
<dbReference type="Proteomes" id="UP001225356">
    <property type="component" value="Unassembled WGS sequence"/>
</dbReference>
<evidence type="ECO:0008006" key="3">
    <source>
        <dbReference type="Google" id="ProtNLM"/>
    </source>
</evidence>
<dbReference type="InterPro" id="IPR025566">
    <property type="entry name" value="DUF4331"/>
</dbReference>
<keyword evidence="2" id="KW-1185">Reference proteome</keyword>
<gene>
    <name evidence="1" type="ORF">J2853_004038</name>
</gene>